<organism evidence="3 4">
    <name type="scientific">Blastopirellula marina</name>
    <dbReference type="NCBI Taxonomy" id="124"/>
    <lineage>
        <taxon>Bacteria</taxon>
        <taxon>Pseudomonadati</taxon>
        <taxon>Planctomycetota</taxon>
        <taxon>Planctomycetia</taxon>
        <taxon>Pirellulales</taxon>
        <taxon>Pirellulaceae</taxon>
        <taxon>Blastopirellula</taxon>
    </lineage>
</organism>
<accession>A0A2S8F9A5</accession>
<dbReference type="Proteomes" id="UP000238322">
    <property type="component" value="Unassembled WGS sequence"/>
</dbReference>
<feature type="domain" description="Resolvase HTH" evidence="1">
    <location>
        <begin position="135"/>
        <end position="163"/>
    </location>
</feature>
<dbReference type="RefSeq" id="WP_105333183.1">
    <property type="nucleotide sequence ID" value="NZ_PUHY01000016.1"/>
</dbReference>
<name>A0A2S8F9A5_9BACT</name>
<evidence type="ECO:0000313" key="4">
    <source>
        <dbReference type="Proteomes" id="UP000238322"/>
    </source>
</evidence>
<dbReference type="OrthoDB" id="279258at2"/>
<dbReference type="SUPFAM" id="SSF88946">
    <property type="entry name" value="Sigma2 domain of RNA polymerase sigma factors"/>
    <property type="match status" value="1"/>
</dbReference>
<dbReference type="GO" id="GO:0003677">
    <property type="term" value="F:DNA binding"/>
    <property type="evidence" value="ECO:0007669"/>
    <property type="project" value="InterPro"/>
</dbReference>
<comment type="caution">
    <text evidence="3">The sequence shown here is derived from an EMBL/GenBank/DDBJ whole genome shotgun (WGS) entry which is preliminary data.</text>
</comment>
<sequence length="194" mass="22358">MIANPNSHPDVDTALRQTEFILSSVARRLSEKLHDPSGVDDYRQELALHVLQRWDNFDPSRGTVHGFVHHLVENREHDLIRKFYRKRHGCGQTIQWPVSPHDGELFDVIDHRSVPGEDWREVDAAIDGLIAPEKTICQLYRTGHTISEIANRLNLSRSAIYRSLQFVGEYFENRGLREYIDFPSAQEANSVTDV</sequence>
<proteinExistence type="predicted"/>
<evidence type="ECO:0000259" key="1">
    <source>
        <dbReference type="Pfam" id="PF02796"/>
    </source>
</evidence>
<reference evidence="3 4" key="1">
    <citation type="submission" date="2018-02" db="EMBL/GenBank/DDBJ databases">
        <title>Comparative genomes isolates from brazilian mangrove.</title>
        <authorList>
            <person name="Araujo J.E."/>
            <person name="Taketani R.G."/>
            <person name="Silva M.C.P."/>
            <person name="Loureco M.V."/>
            <person name="Andreote F.D."/>
        </authorList>
    </citation>
    <scope>NUCLEOTIDE SEQUENCE [LARGE SCALE GENOMIC DNA]</scope>
    <source>
        <strain evidence="3 4">Hex-1 MGV</strain>
    </source>
</reference>
<dbReference type="GO" id="GO:0006352">
    <property type="term" value="P:DNA-templated transcription initiation"/>
    <property type="evidence" value="ECO:0007669"/>
    <property type="project" value="InterPro"/>
</dbReference>
<gene>
    <name evidence="3" type="ORF">C5Y83_28300</name>
</gene>
<dbReference type="GO" id="GO:0000150">
    <property type="term" value="F:DNA strand exchange activity"/>
    <property type="evidence" value="ECO:0007669"/>
    <property type="project" value="InterPro"/>
</dbReference>
<dbReference type="GO" id="GO:0003700">
    <property type="term" value="F:DNA-binding transcription factor activity"/>
    <property type="evidence" value="ECO:0007669"/>
    <property type="project" value="InterPro"/>
</dbReference>
<dbReference type="InterPro" id="IPR013325">
    <property type="entry name" value="RNA_pol_sigma_r2"/>
</dbReference>
<dbReference type="Pfam" id="PF02796">
    <property type="entry name" value="HTH_7"/>
    <property type="match status" value="1"/>
</dbReference>
<evidence type="ECO:0008006" key="5">
    <source>
        <dbReference type="Google" id="ProtNLM"/>
    </source>
</evidence>
<dbReference type="AlphaFoldDB" id="A0A2S8F9A5"/>
<evidence type="ECO:0000313" key="3">
    <source>
        <dbReference type="EMBL" id="PQO28514.1"/>
    </source>
</evidence>
<dbReference type="Pfam" id="PF04542">
    <property type="entry name" value="Sigma70_r2"/>
    <property type="match status" value="1"/>
</dbReference>
<evidence type="ECO:0000259" key="2">
    <source>
        <dbReference type="Pfam" id="PF04542"/>
    </source>
</evidence>
<feature type="domain" description="RNA polymerase sigma-70 region 2" evidence="2">
    <location>
        <begin position="23"/>
        <end position="82"/>
    </location>
</feature>
<dbReference type="InterPro" id="IPR006120">
    <property type="entry name" value="Resolvase_HTH_dom"/>
</dbReference>
<dbReference type="InterPro" id="IPR007627">
    <property type="entry name" value="RNA_pol_sigma70_r2"/>
</dbReference>
<dbReference type="EMBL" id="PUHY01000016">
    <property type="protein sequence ID" value="PQO28514.1"/>
    <property type="molecule type" value="Genomic_DNA"/>
</dbReference>
<protein>
    <recommendedName>
        <fullName evidence="5">RNA polymerase sigma-70 region 2 domain-containing protein</fullName>
    </recommendedName>
</protein>
<dbReference type="Gene3D" id="1.10.10.60">
    <property type="entry name" value="Homeodomain-like"/>
    <property type="match status" value="1"/>
</dbReference>